<dbReference type="EMBL" id="BQNB010016723">
    <property type="protein sequence ID" value="GJT55021.1"/>
    <property type="molecule type" value="Genomic_DNA"/>
</dbReference>
<name>A0ABQ5EVE7_9ASTR</name>
<accession>A0ABQ5EVE7</accession>
<dbReference type="Proteomes" id="UP001151760">
    <property type="component" value="Unassembled WGS sequence"/>
</dbReference>
<evidence type="ECO:0000313" key="1">
    <source>
        <dbReference type="EMBL" id="GJT55021.1"/>
    </source>
</evidence>
<reference evidence="1" key="2">
    <citation type="submission" date="2022-01" db="EMBL/GenBank/DDBJ databases">
        <authorList>
            <person name="Yamashiro T."/>
            <person name="Shiraishi A."/>
            <person name="Satake H."/>
            <person name="Nakayama K."/>
        </authorList>
    </citation>
    <scope>NUCLEOTIDE SEQUENCE</scope>
</reference>
<sequence length="94" mass="10686">MSNLKFAEAHNMVAFLKKPMESEGFKQIIDFLNASCVRYALTVNPTVYVSSVDQFWMTAQVKKVNEFNDEGGIDCLPNAIIFEEIARMGYERLA</sequence>
<gene>
    <name evidence="1" type="ORF">Tco_0990075</name>
</gene>
<protein>
    <submittedName>
        <fullName evidence="1">Uncharacterized protein</fullName>
    </submittedName>
</protein>
<comment type="caution">
    <text evidence="1">The sequence shown here is derived from an EMBL/GenBank/DDBJ whole genome shotgun (WGS) entry which is preliminary data.</text>
</comment>
<reference evidence="1" key="1">
    <citation type="journal article" date="2022" name="Int. J. Mol. Sci.">
        <title>Draft Genome of Tanacetum Coccineum: Genomic Comparison of Closely Related Tanacetum-Family Plants.</title>
        <authorList>
            <person name="Yamashiro T."/>
            <person name="Shiraishi A."/>
            <person name="Nakayama K."/>
            <person name="Satake H."/>
        </authorList>
    </citation>
    <scope>NUCLEOTIDE SEQUENCE</scope>
</reference>
<organism evidence="1 2">
    <name type="scientific">Tanacetum coccineum</name>
    <dbReference type="NCBI Taxonomy" id="301880"/>
    <lineage>
        <taxon>Eukaryota</taxon>
        <taxon>Viridiplantae</taxon>
        <taxon>Streptophyta</taxon>
        <taxon>Embryophyta</taxon>
        <taxon>Tracheophyta</taxon>
        <taxon>Spermatophyta</taxon>
        <taxon>Magnoliopsida</taxon>
        <taxon>eudicotyledons</taxon>
        <taxon>Gunneridae</taxon>
        <taxon>Pentapetalae</taxon>
        <taxon>asterids</taxon>
        <taxon>campanulids</taxon>
        <taxon>Asterales</taxon>
        <taxon>Asteraceae</taxon>
        <taxon>Asteroideae</taxon>
        <taxon>Anthemideae</taxon>
        <taxon>Anthemidinae</taxon>
        <taxon>Tanacetum</taxon>
    </lineage>
</organism>
<evidence type="ECO:0000313" key="2">
    <source>
        <dbReference type="Proteomes" id="UP001151760"/>
    </source>
</evidence>
<proteinExistence type="predicted"/>
<keyword evidence="2" id="KW-1185">Reference proteome</keyword>